<dbReference type="AlphaFoldDB" id="A0A5N5WPM5"/>
<accession>A0A5N5WPM5</accession>
<evidence type="ECO:0000313" key="2">
    <source>
        <dbReference type="Proteomes" id="UP000326565"/>
    </source>
</evidence>
<sequence>MAIQKLPRELVDHIINYLSPLSAVNAQAAFETPPREYDQPVQGLWSAIFKKEDWLRQVTELGGNPVLIGPRLGDVHLVNDYRRMPKIHMVLHSGSMSFDVSTKPMRKLFILCLKEGIVHHESCEDCAEITAGDDLTVDVSEPLRGHEWLEIQTRRIKQLFTYNNKCLQSQYCFFNDKTIKLLQPEEIGQYKFWLSRTGGVLRPDYLGKYRGGGGGGGGGEFIPR</sequence>
<evidence type="ECO:0000313" key="1">
    <source>
        <dbReference type="EMBL" id="KAB8070468.1"/>
    </source>
</evidence>
<gene>
    <name evidence="1" type="ORF">BDV29DRAFT_160415</name>
</gene>
<dbReference type="EMBL" id="ML732301">
    <property type="protein sequence ID" value="KAB8070468.1"/>
    <property type="molecule type" value="Genomic_DNA"/>
</dbReference>
<dbReference type="OrthoDB" id="4411012at2759"/>
<keyword evidence="2" id="KW-1185">Reference proteome</keyword>
<proteinExistence type="predicted"/>
<organism evidence="1 2">
    <name type="scientific">Aspergillus leporis</name>
    <dbReference type="NCBI Taxonomy" id="41062"/>
    <lineage>
        <taxon>Eukaryota</taxon>
        <taxon>Fungi</taxon>
        <taxon>Dikarya</taxon>
        <taxon>Ascomycota</taxon>
        <taxon>Pezizomycotina</taxon>
        <taxon>Eurotiomycetes</taxon>
        <taxon>Eurotiomycetidae</taxon>
        <taxon>Eurotiales</taxon>
        <taxon>Aspergillaceae</taxon>
        <taxon>Aspergillus</taxon>
        <taxon>Aspergillus subgen. Circumdati</taxon>
    </lineage>
</organism>
<evidence type="ECO:0008006" key="3">
    <source>
        <dbReference type="Google" id="ProtNLM"/>
    </source>
</evidence>
<dbReference type="Proteomes" id="UP000326565">
    <property type="component" value="Unassembled WGS sequence"/>
</dbReference>
<protein>
    <recommendedName>
        <fullName evidence="3">F-box domain-containing protein</fullName>
    </recommendedName>
</protein>
<reference evidence="1 2" key="1">
    <citation type="submission" date="2019-04" db="EMBL/GenBank/DDBJ databases">
        <title>Friends and foes A comparative genomics study of 23 Aspergillus species from section Flavi.</title>
        <authorList>
            <consortium name="DOE Joint Genome Institute"/>
            <person name="Kjaerbolling I."/>
            <person name="Vesth T."/>
            <person name="Frisvad J.C."/>
            <person name="Nybo J.L."/>
            <person name="Theobald S."/>
            <person name="Kildgaard S."/>
            <person name="Isbrandt T."/>
            <person name="Kuo A."/>
            <person name="Sato A."/>
            <person name="Lyhne E.K."/>
            <person name="Kogle M.E."/>
            <person name="Wiebenga A."/>
            <person name="Kun R.S."/>
            <person name="Lubbers R.J."/>
            <person name="Makela M.R."/>
            <person name="Barry K."/>
            <person name="Chovatia M."/>
            <person name="Clum A."/>
            <person name="Daum C."/>
            <person name="Haridas S."/>
            <person name="He G."/>
            <person name="LaButti K."/>
            <person name="Lipzen A."/>
            <person name="Mondo S."/>
            <person name="Riley R."/>
            <person name="Salamov A."/>
            <person name="Simmons B.A."/>
            <person name="Magnuson J.K."/>
            <person name="Henrissat B."/>
            <person name="Mortensen U.H."/>
            <person name="Larsen T.O."/>
            <person name="Devries R.P."/>
            <person name="Grigoriev I.V."/>
            <person name="Machida M."/>
            <person name="Baker S.E."/>
            <person name="Andersen M.R."/>
        </authorList>
    </citation>
    <scope>NUCLEOTIDE SEQUENCE [LARGE SCALE GENOMIC DNA]</scope>
    <source>
        <strain evidence="1 2">CBS 151.66</strain>
    </source>
</reference>
<name>A0A5N5WPM5_9EURO</name>